<reference evidence="1 2" key="1">
    <citation type="submission" date="2020-10" db="EMBL/GenBank/DDBJ databases">
        <title>Sequencing the genomes of 1000 actinobacteria strains.</title>
        <authorList>
            <person name="Klenk H.-P."/>
        </authorList>
    </citation>
    <scope>NUCLEOTIDE SEQUENCE [LARGE SCALE GENOMIC DNA]</scope>
    <source>
        <strain evidence="1 2">DSM 43173</strain>
    </source>
</reference>
<name>A0ABR9M3N7_9ACTN</name>
<evidence type="ECO:0000313" key="2">
    <source>
        <dbReference type="Proteomes" id="UP000633509"/>
    </source>
</evidence>
<dbReference type="RefSeq" id="WP_192787438.1">
    <property type="nucleotide sequence ID" value="NZ_JADBEK010000001.1"/>
</dbReference>
<dbReference type="Proteomes" id="UP000633509">
    <property type="component" value="Unassembled WGS sequence"/>
</dbReference>
<accession>A0ABR9M3N7</accession>
<keyword evidence="2" id="KW-1185">Reference proteome</keyword>
<evidence type="ECO:0000313" key="1">
    <source>
        <dbReference type="EMBL" id="MBE1586961.1"/>
    </source>
</evidence>
<organism evidence="1 2">
    <name type="scientific">Nonomuraea angiospora</name>
    <dbReference type="NCBI Taxonomy" id="46172"/>
    <lineage>
        <taxon>Bacteria</taxon>
        <taxon>Bacillati</taxon>
        <taxon>Actinomycetota</taxon>
        <taxon>Actinomycetes</taxon>
        <taxon>Streptosporangiales</taxon>
        <taxon>Streptosporangiaceae</taxon>
        <taxon>Nonomuraea</taxon>
    </lineage>
</organism>
<dbReference type="EMBL" id="JADBEK010000001">
    <property type="protein sequence ID" value="MBE1586961.1"/>
    <property type="molecule type" value="Genomic_DNA"/>
</dbReference>
<protein>
    <submittedName>
        <fullName evidence="1">Uncharacterized protein (TIGR04222 family)</fullName>
    </submittedName>
</protein>
<sequence length="113" mass="12389">MKHRVLTWFCDRFGLPAGAGGLVTTVSREGEIRVSRGGKLHHVRTAVSAGYPVERRVLAILAERRVGRPAVHVKREVAGSVEVAEIRDRLVGLGLLVDPQAVAGYRVCRDLLR</sequence>
<gene>
    <name evidence="1" type="ORF">H4W80_005219</name>
</gene>
<comment type="caution">
    <text evidence="1">The sequence shown here is derived from an EMBL/GenBank/DDBJ whole genome shotgun (WGS) entry which is preliminary data.</text>
</comment>
<proteinExistence type="predicted"/>